<evidence type="ECO:0000313" key="2">
    <source>
        <dbReference type="EMBL" id="OAV63040.1"/>
    </source>
</evidence>
<gene>
    <name evidence="2" type="ORF">A6F49_03710</name>
</gene>
<dbReference type="PANTHER" id="PTHR36178">
    <property type="entry name" value="SLR0625 PROTEIN"/>
    <property type="match status" value="1"/>
</dbReference>
<dbReference type="STRING" id="1837282.A6F49_03710"/>
<proteinExistence type="predicted"/>
<feature type="transmembrane region" description="Helical" evidence="1">
    <location>
        <begin position="6"/>
        <end position="28"/>
    </location>
</feature>
<dbReference type="GO" id="GO:0016020">
    <property type="term" value="C:membrane"/>
    <property type="evidence" value="ECO:0007669"/>
    <property type="project" value="InterPro"/>
</dbReference>
<feature type="transmembrane region" description="Helical" evidence="1">
    <location>
        <begin position="387"/>
        <end position="409"/>
    </location>
</feature>
<dbReference type="AlphaFoldDB" id="A0A1B7M385"/>
<reference evidence="2 3" key="1">
    <citation type="submission" date="2016-04" db="EMBL/GenBank/DDBJ databases">
        <title>First whole genome shotgun sequence of the bacterium Enteractinococcus sp. strain UASWS1574.</title>
        <authorList>
            <person name="Crovadore J."/>
            <person name="Chablais R."/>
            <person name="Lefort F."/>
        </authorList>
    </citation>
    <scope>NUCLEOTIDE SEQUENCE [LARGE SCALE GENOMIC DNA]</scope>
    <source>
        <strain evidence="2 3">UASWS1574</strain>
    </source>
</reference>
<dbReference type="EMBL" id="LXEY01000005">
    <property type="protein sequence ID" value="OAV63040.1"/>
    <property type="molecule type" value="Genomic_DNA"/>
</dbReference>
<comment type="caution">
    <text evidence="2">The sequence shown here is derived from an EMBL/GenBank/DDBJ whole genome shotgun (WGS) entry which is preliminary data.</text>
</comment>
<keyword evidence="3" id="KW-1185">Reference proteome</keyword>
<protein>
    <submittedName>
        <fullName evidence="2">Sodium:glutamate symporter</fullName>
    </submittedName>
</protein>
<keyword evidence="1" id="KW-0812">Transmembrane</keyword>
<sequence>MDFTPWTILIDAGLIGILLVIGAGLRAIIRPFQTLMIPASVIAGILGLVLGPQVLGWLPFSDQLSTYSSVLIAVVFAAVAMTDDFDVRKLNRNVGGFAAHGVLMYALQVALGMGVVLVLLQPLFGSPDALGVVLFAGWVGGYGTAAAMGDAFSATNPEISSLAFTSATVGLIIGIVGGIIQARLAASRGHVQAYGSMSSLPKEERTGLIREVNKRPSIGQHTFTGSSVESLGFQASVVIMIAAAAYGISLWIGSIWPALSVPVFVLAFLVGLVVRALMTKINAAKYVDKPTLQSISGTGTDVLIVAGIASIQPQIVADFGLELILLFVFGLALTLFLGLWVAPRLMHEGWFERSLFTWGWSTGAVATGIAMLRIVDPKLKSNTLEDFGLAYIPVTPVEITAVTFVPALVMAGAAWAVVGIWGAIAVGAVIFGLFIARANKREATLVS</sequence>
<feature type="transmembrane region" description="Helical" evidence="1">
    <location>
        <begin position="161"/>
        <end position="180"/>
    </location>
</feature>
<feature type="transmembrane region" description="Helical" evidence="1">
    <location>
        <begin position="323"/>
        <end position="343"/>
    </location>
</feature>
<organism evidence="2 3">
    <name type="scientific">Enteractinococcus helveticum</name>
    <dbReference type="NCBI Taxonomy" id="1837282"/>
    <lineage>
        <taxon>Bacteria</taxon>
        <taxon>Bacillati</taxon>
        <taxon>Actinomycetota</taxon>
        <taxon>Actinomycetes</taxon>
        <taxon>Micrococcales</taxon>
        <taxon>Micrococcaceae</taxon>
    </lineage>
</organism>
<feature type="transmembrane region" description="Helical" evidence="1">
    <location>
        <begin position="259"/>
        <end position="278"/>
    </location>
</feature>
<dbReference type="GO" id="GO:0015501">
    <property type="term" value="F:glutamate:sodium symporter activity"/>
    <property type="evidence" value="ECO:0007669"/>
    <property type="project" value="InterPro"/>
</dbReference>
<feature type="transmembrane region" description="Helical" evidence="1">
    <location>
        <begin position="102"/>
        <end position="124"/>
    </location>
</feature>
<evidence type="ECO:0000256" key="1">
    <source>
        <dbReference type="SAM" id="Phobius"/>
    </source>
</evidence>
<keyword evidence="1" id="KW-1133">Transmembrane helix</keyword>
<feature type="transmembrane region" description="Helical" evidence="1">
    <location>
        <begin position="231"/>
        <end position="252"/>
    </location>
</feature>
<feature type="transmembrane region" description="Helical" evidence="1">
    <location>
        <begin position="64"/>
        <end position="81"/>
    </location>
</feature>
<dbReference type="Proteomes" id="UP000078292">
    <property type="component" value="Unassembled WGS sequence"/>
</dbReference>
<keyword evidence="1" id="KW-0472">Membrane</keyword>
<dbReference type="GO" id="GO:0015813">
    <property type="term" value="P:L-glutamate transmembrane transport"/>
    <property type="evidence" value="ECO:0007669"/>
    <property type="project" value="InterPro"/>
</dbReference>
<dbReference type="InterPro" id="IPR004445">
    <property type="entry name" value="GltS"/>
</dbReference>
<feature type="transmembrane region" description="Helical" evidence="1">
    <location>
        <begin position="130"/>
        <end position="149"/>
    </location>
</feature>
<feature type="transmembrane region" description="Helical" evidence="1">
    <location>
        <begin position="355"/>
        <end position="375"/>
    </location>
</feature>
<name>A0A1B7M385_9MICC</name>
<evidence type="ECO:0000313" key="3">
    <source>
        <dbReference type="Proteomes" id="UP000078292"/>
    </source>
</evidence>
<feature type="transmembrane region" description="Helical" evidence="1">
    <location>
        <begin position="415"/>
        <end position="436"/>
    </location>
</feature>
<dbReference type="PANTHER" id="PTHR36178:SF1">
    <property type="entry name" value="SODIUM_GLUTAMATE SYMPORTER"/>
    <property type="match status" value="1"/>
</dbReference>
<dbReference type="RefSeq" id="WP_043056729.1">
    <property type="nucleotide sequence ID" value="NZ_LXEY01000005.1"/>
</dbReference>
<feature type="transmembrane region" description="Helical" evidence="1">
    <location>
        <begin position="35"/>
        <end position="58"/>
    </location>
</feature>
<dbReference type="OrthoDB" id="9801557at2"/>
<accession>A0A1B7M385</accession>